<dbReference type="Proteomes" id="UP000463224">
    <property type="component" value="Unassembled WGS sequence"/>
</dbReference>
<feature type="binding site" evidence="6">
    <location>
        <position position="110"/>
    </location>
    <ligand>
        <name>(6R)-10-formyltetrahydrofolate</name>
        <dbReference type="ChEBI" id="CHEBI:195366"/>
    </ligand>
</feature>
<gene>
    <name evidence="6" type="primary">purN</name>
    <name evidence="8" type="ORF">GN330_23165</name>
</gene>
<keyword evidence="2 6" id="KW-0808">Transferase</keyword>
<dbReference type="InterPro" id="IPR001555">
    <property type="entry name" value="GART_AS"/>
</dbReference>
<evidence type="ECO:0000256" key="6">
    <source>
        <dbReference type="HAMAP-Rule" id="MF_01930"/>
    </source>
</evidence>
<evidence type="ECO:0000256" key="1">
    <source>
        <dbReference type="ARBA" id="ARBA00005054"/>
    </source>
</evidence>
<evidence type="ECO:0000313" key="9">
    <source>
        <dbReference type="Proteomes" id="UP000463224"/>
    </source>
</evidence>
<comment type="caution">
    <text evidence="8">The sequence shown here is derived from an EMBL/GenBank/DDBJ whole genome shotgun (WGS) entry which is preliminary data.</text>
</comment>
<evidence type="ECO:0000313" key="8">
    <source>
        <dbReference type="EMBL" id="MVB00152.1"/>
    </source>
</evidence>
<keyword evidence="3 6" id="KW-0658">Purine biosynthesis</keyword>
<dbReference type="GO" id="GO:0005829">
    <property type="term" value="C:cytosol"/>
    <property type="evidence" value="ECO:0007669"/>
    <property type="project" value="TreeGrafter"/>
</dbReference>
<dbReference type="PIRSF" id="PIRSF036480">
    <property type="entry name" value="FormyFH4_hydr"/>
    <property type="match status" value="1"/>
</dbReference>
<feature type="binding site" evidence="6">
    <location>
        <begin position="15"/>
        <end position="17"/>
    </location>
    <ligand>
        <name>N(1)-(5-phospho-beta-D-ribosyl)glycinamide</name>
        <dbReference type="ChEBI" id="CHEBI:143788"/>
    </ligand>
</feature>
<dbReference type="InterPro" id="IPR002376">
    <property type="entry name" value="Formyl_transf_N"/>
</dbReference>
<sequence length="238" mass="25608">MRARRRIAILISGRGSNMEALITAAAGADFPAEIVTVISNHPDAAGLQIARGHGIETVAIPHHDHVDRAAHEVEIGRVLAECRPDIVCLAGYMRLLTPRFVATWEGRMINIHPSLLPAFPGLHTHRRALLQGVRVHGCTVHFVTEAMDDGPIIAQAAVPVLSGDTENSLAVRVLLAEHKLYPMALSMVARGEVSMRDGRAVFSGTGDGDPQTRLFSPALAEADPAEIADLEHLARFTP</sequence>
<comment type="function">
    <text evidence="6">Catalyzes the transfer of a formyl group from 10-formyltetrahydrofolate to 5-phospho-ribosyl-glycinamide (GAR), producing 5-phospho-ribosyl-N-formylglycinamide (FGAR) and tetrahydrofolate.</text>
</comment>
<feature type="binding site" evidence="6">
    <location>
        <begin position="93"/>
        <end position="96"/>
    </location>
    <ligand>
        <name>(6R)-10-formyltetrahydrofolate</name>
        <dbReference type="ChEBI" id="CHEBI:195366"/>
    </ligand>
</feature>
<dbReference type="GO" id="GO:0004644">
    <property type="term" value="F:phosphoribosylglycinamide formyltransferase activity"/>
    <property type="evidence" value="ECO:0007669"/>
    <property type="project" value="UniProtKB-UniRule"/>
</dbReference>
<keyword evidence="9" id="KW-1185">Reference proteome</keyword>
<feature type="binding site" evidence="6">
    <location>
        <position position="68"/>
    </location>
    <ligand>
        <name>(6R)-10-formyltetrahydrofolate</name>
        <dbReference type="ChEBI" id="CHEBI:195366"/>
    </ligand>
</feature>
<dbReference type="Gene3D" id="3.40.50.170">
    <property type="entry name" value="Formyl transferase, N-terminal domain"/>
    <property type="match status" value="1"/>
</dbReference>
<comment type="similarity">
    <text evidence="4 6">Belongs to the GART family.</text>
</comment>
<evidence type="ECO:0000259" key="7">
    <source>
        <dbReference type="Pfam" id="PF00551"/>
    </source>
</evidence>
<feature type="domain" description="Formyl transferase N-terminal" evidence="7">
    <location>
        <begin position="6"/>
        <end position="185"/>
    </location>
</feature>
<dbReference type="InterPro" id="IPR036477">
    <property type="entry name" value="Formyl_transf_N_sf"/>
</dbReference>
<dbReference type="InterPro" id="IPR004607">
    <property type="entry name" value="GART"/>
</dbReference>
<name>A0A844QQS1_9HYPH</name>
<dbReference type="EC" id="2.1.2.2" evidence="6"/>
<comment type="catalytic activity">
    <reaction evidence="5 6">
        <text>N(1)-(5-phospho-beta-D-ribosyl)glycinamide + (6R)-10-formyltetrahydrofolate = N(2)-formyl-N(1)-(5-phospho-beta-D-ribosyl)glycinamide + (6S)-5,6,7,8-tetrahydrofolate + H(+)</text>
        <dbReference type="Rhea" id="RHEA:15053"/>
        <dbReference type="ChEBI" id="CHEBI:15378"/>
        <dbReference type="ChEBI" id="CHEBI:57453"/>
        <dbReference type="ChEBI" id="CHEBI:143788"/>
        <dbReference type="ChEBI" id="CHEBI:147286"/>
        <dbReference type="ChEBI" id="CHEBI:195366"/>
        <dbReference type="EC" id="2.1.2.2"/>
    </reaction>
</comment>
<dbReference type="HAMAP" id="MF_01930">
    <property type="entry name" value="PurN"/>
    <property type="match status" value="1"/>
</dbReference>
<accession>A0A844QQS1</accession>
<dbReference type="EMBL" id="WPHG01000011">
    <property type="protein sequence ID" value="MVB00152.1"/>
    <property type="molecule type" value="Genomic_DNA"/>
</dbReference>
<feature type="site" description="Raises pKa of active site His" evidence="6">
    <location>
        <position position="148"/>
    </location>
</feature>
<dbReference type="PANTHER" id="PTHR43369:SF2">
    <property type="entry name" value="PHOSPHORIBOSYLGLYCINAMIDE FORMYLTRANSFERASE"/>
    <property type="match status" value="1"/>
</dbReference>
<dbReference type="AlphaFoldDB" id="A0A844QQS1"/>
<dbReference type="GO" id="GO:0006189">
    <property type="term" value="P:'de novo' IMP biosynthetic process"/>
    <property type="evidence" value="ECO:0007669"/>
    <property type="project" value="UniProtKB-UniRule"/>
</dbReference>
<dbReference type="RefSeq" id="WP_156716083.1">
    <property type="nucleotide sequence ID" value="NZ_WPHG01000011.1"/>
</dbReference>
<evidence type="ECO:0000256" key="5">
    <source>
        <dbReference type="ARBA" id="ARBA00047664"/>
    </source>
</evidence>
<proteinExistence type="inferred from homology"/>
<evidence type="ECO:0000256" key="4">
    <source>
        <dbReference type="ARBA" id="ARBA00038440"/>
    </source>
</evidence>
<dbReference type="CDD" id="cd08645">
    <property type="entry name" value="FMT_core_GART"/>
    <property type="match status" value="1"/>
</dbReference>
<dbReference type="SUPFAM" id="SSF53328">
    <property type="entry name" value="Formyltransferase"/>
    <property type="match status" value="1"/>
</dbReference>
<protein>
    <recommendedName>
        <fullName evidence="6">Phosphoribosylglycinamide formyltransferase</fullName>
        <ecNumber evidence="6">2.1.2.2</ecNumber>
    </recommendedName>
    <alternativeName>
        <fullName evidence="6">5'-phosphoribosylglycinamide transformylase</fullName>
    </alternativeName>
    <alternativeName>
        <fullName evidence="6">GAR transformylase</fullName>
        <shortName evidence="6">GART</shortName>
    </alternativeName>
</protein>
<dbReference type="PANTHER" id="PTHR43369">
    <property type="entry name" value="PHOSPHORIBOSYLGLYCINAMIDE FORMYLTRANSFERASE"/>
    <property type="match status" value="1"/>
</dbReference>
<feature type="active site" description="Proton donor" evidence="6">
    <location>
        <position position="112"/>
    </location>
</feature>
<evidence type="ECO:0000256" key="2">
    <source>
        <dbReference type="ARBA" id="ARBA00022679"/>
    </source>
</evidence>
<dbReference type="Pfam" id="PF00551">
    <property type="entry name" value="Formyl_trans_N"/>
    <property type="match status" value="1"/>
</dbReference>
<comment type="pathway">
    <text evidence="1 6">Purine metabolism; IMP biosynthesis via de novo pathway; N(2)-formyl-N(1)-(5-phospho-D-ribosyl)glycinamide from N(1)-(5-phospho-D-ribosyl)glycinamide (10-formyl THF route): step 1/1.</text>
</comment>
<evidence type="ECO:0000256" key="3">
    <source>
        <dbReference type="ARBA" id="ARBA00022755"/>
    </source>
</evidence>
<organism evidence="8 9">
    <name type="scientific">Nitratireductor arenosus</name>
    <dbReference type="NCBI Taxonomy" id="2682096"/>
    <lineage>
        <taxon>Bacteria</taxon>
        <taxon>Pseudomonadati</taxon>
        <taxon>Pseudomonadota</taxon>
        <taxon>Alphaproteobacteria</taxon>
        <taxon>Hyphomicrobiales</taxon>
        <taxon>Phyllobacteriaceae</taxon>
        <taxon>Nitratireductor</taxon>
    </lineage>
</organism>
<reference evidence="8 9" key="1">
    <citation type="submission" date="2019-12" db="EMBL/GenBank/DDBJ databases">
        <title>Nitratireductor arenosus sp. nov., Isolated from sea sand, Jeju island, South Korea.</title>
        <authorList>
            <person name="Kim W."/>
        </authorList>
    </citation>
    <scope>NUCLEOTIDE SEQUENCE [LARGE SCALE GENOMIC DNA]</scope>
    <source>
        <strain evidence="8 9">CAU 1489</strain>
    </source>
</reference>
<dbReference type="NCBIfam" id="TIGR00639">
    <property type="entry name" value="PurN"/>
    <property type="match status" value="1"/>
</dbReference>
<dbReference type="UniPathway" id="UPA00074">
    <property type="reaction ID" value="UER00126"/>
</dbReference>
<dbReference type="PROSITE" id="PS00373">
    <property type="entry name" value="GART"/>
    <property type="match status" value="1"/>
</dbReference>